<dbReference type="GO" id="GO:1904680">
    <property type="term" value="F:peptide transmembrane transporter activity"/>
    <property type="evidence" value="ECO:0007669"/>
    <property type="project" value="TreeGrafter"/>
</dbReference>
<dbReference type="GO" id="GO:0043190">
    <property type="term" value="C:ATP-binding cassette (ABC) transporter complex"/>
    <property type="evidence" value="ECO:0007669"/>
    <property type="project" value="InterPro"/>
</dbReference>
<evidence type="ECO:0000256" key="3">
    <source>
        <dbReference type="ARBA" id="ARBA00022729"/>
    </source>
</evidence>
<comment type="similarity">
    <text evidence="1">Belongs to the bacterial solute-binding protein 5 family.</text>
</comment>
<dbReference type="PANTHER" id="PTHR30290">
    <property type="entry name" value="PERIPLASMIC BINDING COMPONENT OF ABC TRANSPORTER"/>
    <property type="match status" value="1"/>
</dbReference>
<dbReference type="AlphaFoldDB" id="E6SI21"/>
<evidence type="ECO:0000256" key="2">
    <source>
        <dbReference type="ARBA" id="ARBA00022448"/>
    </source>
</evidence>
<dbReference type="Pfam" id="PF00496">
    <property type="entry name" value="SBP_bac_5"/>
    <property type="match status" value="1"/>
</dbReference>
<proteinExistence type="inferred from homology"/>
<dbReference type="KEGG" id="tmr:Tmar_1800"/>
<keyword evidence="3 4" id="KW-0732">Signal</keyword>
<dbReference type="STRING" id="644966.Tmar_1800"/>
<dbReference type="Gene3D" id="3.10.105.10">
    <property type="entry name" value="Dipeptide-binding Protein, Domain 3"/>
    <property type="match status" value="1"/>
</dbReference>
<evidence type="ECO:0000259" key="5">
    <source>
        <dbReference type="Pfam" id="PF00496"/>
    </source>
</evidence>
<dbReference type="PROSITE" id="PS51257">
    <property type="entry name" value="PROKAR_LIPOPROTEIN"/>
    <property type="match status" value="1"/>
</dbReference>
<organism evidence="6 7">
    <name type="scientific">Thermaerobacter marianensis (strain ATCC 700841 / DSM 12885 / JCM 10246 / 7p75a)</name>
    <dbReference type="NCBI Taxonomy" id="644966"/>
    <lineage>
        <taxon>Bacteria</taxon>
        <taxon>Bacillati</taxon>
        <taxon>Bacillota</taxon>
        <taxon>Clostridia</taxon>
        <taxon>Eubacteriales</taxon>
        <taxon>Clostridiales Family XVII. Incertae Sedis</taxon>
        <taxon>Thermaerobacter</taxon>
    </lineage>
</organism>
<dbReference type="SUPFAM" id="SSF53850">
    <property type="entry name" value="Periplasmic binding protein-like II"/>
    <property type="match status" value="1"/>
</dbReference>
<dbReference type="Proteomes" id="UP000008915">
    <property type="component" value="Chromosome"/>
</dbReference>
<dbReference type="GO" id="GO:0015833">
    <property type="term" value="P:peptide transport"/>
    <property type="evidence" value="ECO:0007669"/>
    <property type="project" value="TreeGrafter"/>
</dbReference>
<dbReference type="HOGENOM" id="CLU_017028_7_5_9"/>
<dbReference type="InterPro" id="IPR039424">
    <property type="entry name" value="SBP_5"/>
</dbReference>
<accession>E6SI21</accession>
<sequence length="532" mass="58435">MRPLKSVRVVTLAVVLVAALLLSACSGGGAAPSGSSGGGSGSSAAGDKTFRIAVGIDPDTLDPAGMTTTTVANMVDYIVETLVKIDKDGNIQPALAESWQVAADGRSITFKLRQGVKFHDGTPFNAEAVKFNIERILNPDVRMPLRASYAVIQGVEVKDEYTVTLRLKEPAPYLLGALTYTAAGMISPNSVNEHGNSMTAYQHPVGTGPYVLKEYTKGSQLVLEKFQDYWGEKPYYDQVVFQIVPEAATRESLLLAGQVDMIILPPTSDIPALQKNSKVKVLLAPSDRTIFVAINTQHPALKDKRVRQALNYAVNKEEIIKNVLFGAADVMDAPMAKPLVGYCQTGPYPYDPEKAKQLLQEAGATNLELKFVTPTGRYLQDYQAAQAIANFLQQVGVKTTLSTMDWPTYTATVQVPPEQATVQLHILGWAPTFLDAQQQMLQFTKDNHPPKGLASSYYTNPRVEELVAQANREVDQAKRQQLYCEAAKIIWEDAPWIFLWVQRFPIVHSAEVTNISYLPNEKFDAIYARPVQ</sequence>
<feature type="domain" description="Solute-binding protein family 5" evidence="5">
    <location>
        <begin position="90"/>
        <end position="447"/>
    </location>
</feature>
<dbReference type="EMBL" id="CP002344">
    <property type="protein sequence ID" value="ADU51901.1"/>
    <property type="molecule type" value="Genomic_DNA"/>
</dbReference>
<evidence type="ECO:0000313" key="7">
    <source>
        <dbReference type="Proteomes" id="UP000008915"/>
    </source>
</evidence>
<protein>
    <submittedName>
        <fullName evidence="6">Extracellular solute-binding protein family 5</fullName>
    </submittedName>
</protein>
<dbReference type="InterPro" id="IPR030678">
    <property type="entry name" value="Peptide/Ni-bd"/>
</dbReference>
<dbReference type="Gene3D" id="3.40.190.10">
    <property type="entry name" value="Periplasmic binding protein-like II"/>
    <property type="match status" value="1"/>
</dbReference>
<evidence type="ECO:0000256" key="1">
    <source>
        <dbReference type="ARBA" id="ARBA00005695"/>
    </source>
</evidence>
<keyword evidence="2" id="KW-0813">Transport</keyword>
<evidence type="ECO:0000313" key="6">
    <source>
        <dbReference type="EMBL" id="ADU51901.1"/>
    </source>
</evidence>
<dbReference type="Gene3D" id="3.90.76.10">
    <property type="entry name" value="Dipeptide-binding Protein, Domain 1"/>
    <property type="match status" value="1"/>
</dbReference>
<dbReference type="PANTHER" id="PTHR30290:SF9">
    <property type="entry name" value="OLIGOPEPTIDE-BINDING PROTEIN APPA"/>
    <property type="match status" value="1"/>
</dbReference>
<reference evidence="7" key="2">
    <citation type="journal article" date="2010" name="Stand. Genomic Sci.">
        <title>Complete genome sequence of Thermaerobacter marianensis type strain (7p75aT).</title>
        <authorList>
            <person name="Han C."/>
            <person name="Gu W."/>
            <person name="Zhang X."/>
            <person name="Lapidus A."/>
            <person name="Nolan M."/>
            <person name="Copeland A."/>
            <person name="Lucas S."/>
            <person name="Glavina Del Rio T."/>
            <person name="Tice H."/>
            <person name="Cheng J."/>
            <person name="Tapia R."/>
            <person name="Goodwin L."/>
            <person name="Pitluck S."/>
            <person name="Pagani I."/>
            <person name="Ivanova N."/>
            <person name="Mavromatis K."/>
            <person name="Mikhailova N."/>
            <person name="Pati A."/>
            <person name="Chen A."/>
            <person name="Palaniappan K."/>
            <person name="Land M."/>
            <person name="Hauser L."/>
            <person name="Chang Y."/>
            <person name="Jeffries C."/>
            <person name="Schneider S."/>
            <person name="Rohde M."/>
            <person name="Goker M."/>
            <person name="Pukall R."/>
            <person name="Woyke T."/>
            <person name="Bristow J."/>
            <person name="Eisen J."/>
            <person name="Markowitz V."/>
            <person name="Hugenholtz P."/>
            <person name="Kyrpides N."/>
            <person name="Klenk H."/>
            <person name="Detter J."/>
        </authorList>
    </citation>
    <scope>NUCLEOTIDE SEQUENCE [LARGE SCALE GENOMIC DNA]</scope>
    <source>
        <strain evidence="7">ATCC 700841 / DSM 12885 / JCM 10246 / 7p75a</strain>
    </source>
</reference>
<dbReference type="OrthoDB" id="9772924at2"/>
<dbReference type="eggNOG" id="COG0747">
    <property type="taxonomic scope" value="Bacteria"/>
</dbReference>
<dbReference type="InterPro" id="IPR000914">
    <property type="entry name" value="SBP_5_dom"/>
</dbReference>
<feature type="signal peptide" evidence="4">
    <location>
        <begin position="1"/>
        <end position="30"/>
    </location>
</feature>
<dbReference type="GO" id="GO:0042597">
    <property type="term" value="C:periplasmic space"/>
    <property type="evidence" value="ECO:0007669"/>
    <property type="project" value="UniProtKB-ARBA"/>
</dbReference>
<dbReference type="PIRSF" id="PIRSF002741">
    <property type="entry name" value="MppA"/>
    <property type="match status" value="1"/>
</dbReference>
<reference evidence="6 7" key="1">
    <citation type="journal article" date="2010" name="Stand. Genomic Sci.">
        <title>Complete genome sequence of Thermaerobacter marianensis type strain (7p75a).</title>
        <authorList>
            <person name="Han C."/>
            <person name="Gu W."/>
            <person name="Zhang X."/>
            <person name="Lapidus A."/>
            <person name="Nolan M."/>
            <person name="Copeland A."/>
            <person name="Lucas S."/>
            <person name="Del Rio T.G."/>
            <person name="Tice H."/>
            <person name="Cheng J.F."/>
            <person name="Tapia R."/>
            <person name="Goodwin L."/>
            <person name="Pitluck S."/>
            <person name="Pagani I."/>
            <person name="Ivanova N."/>
            <person name="Mavromatis K."/>
            <person name="Mikhailova N."/>
            <person name="Pati A."/>
            <person name="Chen A."/>
            <person name="Palaniappan K."/>
            <person name="Land M."/>
            <person name="Hauser L."/>
            <person name="Chang Y.J."/>
            <person name="Jeffries C.D."/>
            <person name="Schneider S."/>
            <person name="Rohde M."/>
            <person name="Goker M."/>
            <person name="Pukall R."/>
            <person name="Woyke T."/>
            <person name="Bristow J."/>
            <person name="Eisen J.A."/>
            <person name="Markowitz V."/>
            <person name="Hugenholtz P."/>
            <person name="Kyrpides N.C."/>
            <person name="Klenk H.P."/>
            <person name="Detter J.C."/>
        </authorList>
    </citation>
    <scope>NUCLEOTIDE SEQUENCE [LARGE SCALE GENOMIC DNA]</scope>
    <source>
        <strain evidence="7">ATCC 700841 / DSM 12885 / JCM 10246 / 7p75a</strain>
    </source>
</reference>
<gene>
    <name evidence="6" type="ordered locus">Tmar_1800</name>
</gene>
<dbReference type="RefSeq" id="WP_013496202.1">
    <property type="nucleotide sequence ID" value="NC_014831.1"/>
</dbReference>
<feature type="chain" id="PRO_5003209129" evidence="4">
    <location>
        <begin position="31"/>
        <end position="532"/>
    </location>
</feature>
<evidence type="ECO:0000256" key="4">
    <source>
        <dbReference type="SAM" id="SignalP"/>
    </source>
</evidence>
<keyword evidence="7" id="KW-1185">Reference proteome</keyword>
<name>E6SI21_THEM7</name>